<organism evidence="2 3">
    <name type="scientific">Austropuccinia psidii MF-1</name>
    <dbReference type="NCBI Taxonomy" id="1389203"/>
    <lineage>
        <taxon>Eukaryota</taxon>
        <taxon>Fungi</taxon>
        <taxon>Dikarya</taxon>
        <taxon>Basidiomycota</taxon>
        <taxon>Pucciniomycotina</taxon>
        <taxon>Pucciniomycetes</taxon>
        <taxon>Pucciniales</taxon>
        <taxon>Sphaerophragmiaceae</taxon>
        <taxon>Austropuccinia</taxon>
    </lineage>
</organism>
<dbReference type="AlphaFoldDB" id="A0A9Q3D5A9"/>
<evidence type="ECO:0000313" key="2">
    <source>
        <dbReference type="EMBL" id="MBW0494638.1"/>
    </source>
</evidence>
<evidence type="ECO:0000313" key="3">
    <source>
        <dbReference type="Proteomes" id="UP000765509"/>
    </source>
</evidence>
<sequence length="355" mass="39816">MSSKLTELTESSPSALPPSVLHGSGILSLFYSPSMAYSGHFYPTQIYDGYKAVEVIDPACIEFLANGKDCFENYNPRSSKCHYFFIGKKPCHHAGKQASNARRYLWSKKDGPFGKEFPVSETPTLDGTSGYSACRGMWQGGPIPVGGRPIYSSSEVPISRINTEGIVKRIRRIADSPPDPDAEGSDELDGKEVIPSTPRKFQPSLVTIPTFIPPASPHSSHTRPALNPAVRPYPIQQSRNSPIVNSQQLQPVASTSRRREELSPFPFPAAQVFQRRDQWPIRVTREDPNMASDNQDAVARLFRRIDNDSREVIMYSNDRTIPRTSSEDMAEKFAWYEDELINDFQKAFDYFGRAN</sequence>
<protein>
    <submittedName>
        <fullName evidence="2">Uncharacterized protein</fullName>
    </submittedName>
</protein>
<dbReference type="OrthoDB" id="2194665at2759"/>
<comment type="caution">
    <text evidence="2">The sequence shown here is derived from an EMBL/GenBank/DDBJ whole genome shotgun (WGS) entry which is preliminary data.</text>
</comment>
<gene>
    <name evidence="2" type="ORF">O181_034353</name>
</gene>
<accession>A0A9Q3D5A9</accession>
<dbReference type="Proteomes" id="UP000765509">
    <property type="component" value="Unassembled WGS sequence"/>
</dbReference>
<evidence type="ECO:0000256" key="1">
    <source>
        <dbReference type="SAM" id="MobiDB-lite"/>
    </source>
</evidence>
<proteinExistence type="predicted"/>
<dbReference type="EMBL" id="AVOT02012671">
    <property type="protein sequence ID" value="MBW0494638.1"/>
    <property type="molecule type" value="Genomic_DNA"/>
</dbReference>
<name>A0A9Q3D5A9_9BASI</name>
<feature type="region of interest" description="Disordered" evidence="1">
    <location>
        <begin position="173"/>
        <end position="198"/>
    </location>
</feature>
<feature type="compositionally biased region" description="Acidic residues" evidence="1">
    <location>
        <begin position="178"/>
        <end position="189"/>
    </location>
</feature>
<keyword evidence="3" id="KW-1185">Reference proteome</keyword>
<reference evidence="2" key="1">
    <citation type="submission" date="2021-03" db="EMBL/GenBank/DDBJ databases">
        <title>Draft genome sequence of rust myrtle Austropuccinia psidii MF-1, a brazilian biotype.</title>
        <authorList>
            <person name="Quecine M.C."/>
            <person name="Pachon D.M.R."/>
            <person name="Bonatelli M.L."/>
            <person name="Correr F.H."/>
            <person name="Franceschini L.M."/>
            <person name="Leite T.F."/>
            <person name="Margarido G.R.A."/>
            <person name="Almeida C.A."/>
            <person name="Ferrarezi J.A."/>
            <person name="Labate C.A."/>
        </authorList>
    </citation>
    <scope>NUCLEOTIDE SEQUENCE</scope>
    <source>
        <strain evidence="2">MF-1</strain>
    </source>
</reference>